<gene>
    <name evidence="1" type="ORF">AArcSt2_15735</name>
</gene>
<accession>A0AAE3FZP4</accession>
<dbReference type="AlphaFoldDB" id="A0AAE3FZP4"/>
<protein>
    <recommendedName>
        <fullName evidence="3">DUF2357 domain-containing protein</fullName>
    </recommendedName>
</protein>
<sequence>MATDPRKSELNDARTPADTLVREVASSFSVYLGRGIQLDPILEDIDPTLNIESLDELLDIHFLLSGRKLSSEAERRPPNLNVDVPVTMDIGVMDFMSLLQRRLRRLHTTTERETRVFEGELRGRIDWQETIKTRYRTGNSDELTFACQLTEETIKMPKNLVLWELLTTIRDSHSRALDLIENESEAKWFDPWQGETGLRSNLDAGLTDVHLSELENVEVQVSDRMVRTVSEARSPLYREAANLLAWYRQLKRYDIDPKEAQALLGRQLFYPDPEREDYDEVPTIFELYWVFKLLEAYDNPRLQLITGPTDLVAAWRESETQYELYHNWTGGDLLTFKPPIFDREELADTGNGDRYLRRLDYLLTHQMESTSAIFGHSRPSNPSELRPDFALLRRNTETKAIERIAIGEVKYTRRPPTAADGLEELLKYMIYARKTRSENESENSYFTNSPDHFDTRNIHGFLCLDQVPHSAVGYPSVDILEFGDNFQRPF</sequence>
<dbReference type="RefSeq" id="WP_250585988.1">
    <property type="nucleotide sequence ID" value="NZ_JAKRVX010000010.1"/>
</dbReference>
<keyword evidence="1" id="KW-0614">Plasmid</keyword>
<name>A0AAE3FZP4_9EURY</name>
<comment type="caution">
    <text evidence="1">The sequence shown here is derived from an EMBL/GenBank/DDBJ whole genome shotgun (WGS) entry which is preliminary data.</text>
</comment>
<evidence type="ECO:0000313" key="1">
    <source>
        <dbReference type="EMBL" id="MCL9818393.1"/>
    </source>
</evidence>
<keyword evidence="2" id="KW-1185">Reference proteome</keyword>
<dbReference type="Proteomes" id="UP001203207">
    <property type="component" value="Unassembled WGS sequence"/>
</dbReference>
<evidence type="ECO:0000313" key="2">
    <source>
        <dbReference type="Proteomes" id="UP001203207"/>
    </source>
</evidence>
<geneLocation type="plasmid" evidence="1">
    <name>pAArc-St2</name>
</geneLocation>
<dbReference type="EMBL" id="JAKRVX010000010">
    <property type="protein sequence ID" value="MCL9818393.1"/>
    <property type="molecule type" value="Genomic_DNA"/>
</dbReference>
<reference evidence="1" key="1">
    <citation type="journal article" date="2022" name="Syst. Appl. Microbiol.">
        <title>Natronocalculus amylovorans gen. nov., sp. nov., and Natranaeroarchaeum aerophilus sp. nov., dominant culturable amylolytic natronoarchaea from hypersaline soda lakes in southwestern Siberia.</title>
        <authorList>
            <person name="Sorokin D.Y."/>
            <person name="Elcheninov A.G."/>
            <person name="Khizhniak T.V."/>
            <person name="Koenen M."/>
            <person name="Bale N.J."/>
            <person name="Damste J.S.S."/>
            <person name="Kublanov I.V."/>
        </authorList>
    </citation>
    <scope>NUCLEOTIDE SEQUENCE</scope>
    <source>
        <strain evidence="1">AArc-St2</strain>
    </source>
</reference>
<reference evidence="1" key="2">
    <citation type="submission" date="2022-02" db="EMBL/GenBank/DDBJ databases">
        <authorList>
            <person name="Elcheninov A.G."/>
            <person name="Sorokin D.Y."/>
            <person name="Kublanov I.V."/>
        </authorList>
    </citation>
    <scope>NUCLEOTIDE SEQUENCE</scope>
    <source>
        <strain evidence="1">AArc-St2</strain>
        <plasmid evidence="1">pAArc-St2</plasmid>
    </source>
</reference>
<organism evidence="1 2">
    <name type="scientific">Natronocalculus amylovorans</name>
    <dbReference type="NCBI Taxonomy" id="2917812"/>
    <lineage>
        <taxon>Archaea</taxon>
        <taxon>Methanobacteriati</taxon>
        <taxon>Methanobacteriota</taxon>
        <taxon>Stenosarchaea group</taxon>
        <taxon>Halobacteria</taxon>
        <taxon>Halobacteriales</taxon>
        <taxon>Haloferacaceae</taxon>
        <taxon>Natronocalculus</taxon>
    </lineage>
</organism>
<evidence type="ECO:0008006" key="3">
    <source>
        <dbReference type="Google" id="ProtNLM"/>
    </source>
</evidence>
<proteinExistence type="predicted"/>